<evidence type="ECO:0000256" key="1">
    <source>
        <dbReference type="SAM" id="Coils"/>
    </source>
</evidence>
<dbReference type="RefSeq" id="WP_094438206.1">
    <property type="nucleotide sequence ID" value="NZ_NKDB02000002.1"/>
</dbReference>
<protein>
    <recommendedName>
        <fullName evidence="4">Portal protein</fullName>
    </recommendedName>
</protein>
<evidence type="ECO:0008006" key="4">
    <source>
        <dbReference type="Google" id="ProtNLM"/>
    </source>
</evidence>
<name>A0A3R7EZ52_9BURK</name>
<reference evidence="2 3" key="1">
    <citation type="submission" date="2018-09" db="EMBL/GenBank/DDBJ databases">
        <title>Genome comparison of Alicycliphilus sp. BQ1, a polyurethanolytic bacterium, with its closest phylogenetic relatives Alicycliphilus denitrificans BC and K601, unable to attack polyurethane.</title>
        <authorList>
            <person name="Loza-Tavera H."/>
            <person name="Lozano L."/>
            <person name="Cevallos M."/>
            <person name="Maya-Lucas O."/>
            <person name="Garcia-Mena J."/>
            <person name="Hernandez J."/>
        </authorList>
    </citation>
    <scope>NUCLEOTIDE SEQUENCE [LARGE SCALE GENOMIC DNA]</scope>
    <source>
        <strain evidence="2 3">BQ1</strain>
    </source>
</reference>
<comment type="caution">
    <text evidence="2">The sequence shown here is derived from an EMBL/GenBank/DDBJ whole genome shotgun (WGS) entry which is preliminary data.</text>
</comment>
<dbReference type="Proteomes" id="UP000216225">
    <property type="component" value="Unassembled WGS sequence"/>
</dbReference>
<dbReference type="InterPro" id="IPR056909">
    <property type="entry name" value="SU10_portal"/>
</dbReference>
<keyword evidence="1" id="KW-0175">Coiled coil</keyword>
<evidence type="ECO:0000313" key="3">
    <source>
        <dbReference type="Proteomes" id="UP000216225"/>
    </source>
</evidence>
<dbReference type="EMBL" id="NKDB02000002">
    <property type="protein sequence ID" value="RKJ96644.1"/>
    <property type="molecule type" value="Genomic_DNA"/>
</dbReference>
<feature type="coiled-coil region" evidence="1">
    <location>
        <begin position="590"/>
        <end position="620"/>
    </location>
</feature>
<gene>
    <name evidence="2" type="ORF">CE154_011515</name>
</gene>
<dbReference type="AlphaFoldDB" id="A0A3R7EZ52"/>
<dbReference type="Pfam" id="PF23899">
    <property type="entry name" value="SU10_portal"/>
    <property type="match status" value="1"/>
</dbReference>
<accession>A0A3R7EZ52</accession>
<organism evidence="2 3">
    <name type="scientific">Alicycliphilus denitrificans</name>
    <dbReference type="NCBI Taxonomy" id="179636"/>
    <lineage>
        <taxon>Bacteria</taxon>
        <taxon>Pseudomonadati</taxon>
        <taxon>Pseudomonadota</taxon>
        <taxon>Betaproteobacteria</taxon>
        <taxon>Burkholderiales</taxon>
        <taxon>Comamonadaceae</taxon>
        <taxon>Alicycliphilus</taxon>
    </lineage>
</organism>
<evidence type="ECO:0000313" key="2">
    <source>
        <dbReference type="EMBL" id="RKJ96644.1"/>
    </source>
</evidence>
<sequence>MAKMNKDTFRNVLEREIEDAQSWLASGIRGEQQRNLQYYLGLPLGNEVPGRSQVVSWDVFETIEAALPNFLEPFFSGDNIGEFLPRGPEDAAYAEQATELVNYVIRDDNPGFLLFSDWFKDALLSKIGVLRAKWAQPDPVRESFNGLTSEQLVQFVNDSAVTVLEHAASEVLPSDVAQAAGVQAPLLWDVTIQRQQRGRVELCNVPPGDFVVNRGAKRLEDARLIGEWVTYTRSQLKEMGFKNASEIKSYDGASNLLEIDESADIPVGSADKSLEEVKLFEGFIRCDYNGDGVAEWRRVLVSGDDELENEEVDGHEYAILTPIKLPHRVIGMAMADPVIELQRLNSGLTRQYVDSLFLANNPRTYVNMAAKVNLEDVISNRIGGIIRGEGVASDAVAPIKTALVATESLAGLEMVQGMRERRTGVTRYNQGLDADSLNKTATGITKISNMADKRMLLILRSFAETGVKQLFKLVLRLLTQYQDIPTMVRLRGRFVQFDPRMWSADMDVSTDVGLGTGDRAETLMLLQQFGAFMQQAAQVGLVGPEQVYEFGKALAKNAKLKGADEKFMLSPDRIRPKPPPPSPEQIKAQIEQMKLQAEAAEGDKKRAAELQIKQMELQQQHNDRLLELAAGYLAANSRNAGVMGQPTNIIGGTMLDQNIQVPGVTEQDLNNVAQIINGFAQQFQGGAA</sequence>
<proteinExistence type="predicted"/>